<dbReference type="InterPro" id="IPR013959">
    <property type="entry name" value="DASH_Dad4"/>
</dbReference>
<reference evidence="17" key="1">
    <citation type="submission" date="2019-10" db="EMBL/GenBank/DDBJ databases">
        <authorList>
            <consortium name="DOE Joint Genome Institute"/>
            <person name="Kuo A."/>
            <person name="Miyauchi S."/>
            <person name="Kiss E."/>
            <person name="Drula E."/>
            <person name="Kohler A."/>
            <person name="Sanchez-Garcia M."/>
            <person name="Andreopoulos B."/>
            <person name="Barry K.W."/>
            <person name="Bonito G."/>
            <person name="Buee M."/>
            <person name="Carver A."/>
            <person name="Chen C."/>
            <person name="Cichocki N."/>
            <person name="Clum A."/>
            <person name="Culley D."/>
            <person name="Crous P.W."/>
            <person name="Fauchery L."/>
            <person name="Girlanda M."/>
            <person name="Hayes R."/>
            <person name="Keri Z."/>
            <person name="LaButti K."/>
            <person name="Lipzen A."/>
            <person name="Lombard V."/>
            <person name="Magnuson J."/>
            <person name="Maillard F."/>
            <person name="Morin E."/>
            <person name="Murat C."/>
            <person name="Nolan M."/>
            <person name="Ohm R."/>
            <person name="Pangilinan J."/>
            <person name="Pereira M."/>
            <person name="Perotto S."/>
            <person name="Peter M."/>
            <person name="Riley R."/>
            <person name="Sitrit Y."/>
            <person name="Stielow B."/>
            <person name="Szollosi G."/>
            <person name="Zifcakova L."/>
            <person name="Stursova M."/>
            <person name="Spatafora J.W."/>
            <person name="Tedersoo L."/>
            <person name="Vaario L.-M."/>
            <person name="Yamada A."/>
            <person name="Yan M."/>
            <person name="Wang P."/>
            <person name="Xu J."/>
            <person name="Bruns T."/>
            <person name="Baldrian P."/>
            <person name="Vilgalys R."/>
            <person name="Henrissat B."/>
            <person name="Grigoriev I.V."/>
            <person name="Hibbett D."/>
            <person name="Nagy L.G."/>
            <person name="Martin F.M."/>
        </authorList>
    </citation>
    <scope>NUCLEOTIDE SEQUENCE</scope>
    <source>
        <strain evidence="17">Prilba</strain>
    </source>
</reference>
<keyword evidence="8" id="KW-0132">Cell division</keyword>
<keyword evidence="18" id="KW-1185">Reference proteome</keyword>
<evidence type="ECO:0000256" key="5">
    <source>
        <dbReference type="ARBA" id="ARBA00020259"/>
    </source>
</evidence>
<dbReference type="GO" id="GO:0051301">
    <property type="term" value="P:cell division"/>
    <property type="evidence" value="ECO:0007669"/>
    <property type="project" value="UniProtKB-KW"/>
</dbReference>
<organism evidence="17 18">
    <name type="scientific">Russula ochroleuca</name>
    <dbReference type="NCBI Taxonomy" id="152965"/>
    <lineage>
        <taxon>Eukaryota</taxon>
        <taxon>Fungi</taxon>
        <taxon>Dikarya</taxon>
        <taxon>Basidiomycota</taxon>
        <taxon>Agaricomycotina</taxon>
        <taxon>Agaricomycetes</taxon>
        <taxon>Russulales</taxon>
        <taxon>Russulaceae</taxon>
        <taxon>Russula</taxon>
    </lineage>
</organism>
<keyword evidence="6" id="KW-0158">Chromosome</keyword>
<dbReference type="PANTHER" id="PTHR28222:SF1">
    <property type="entry name" value="DASH COMPLEX SUBUNIT DAD4"/>
    <property type="match status" value="1"/>
</dbReference>
<keyword evidence="11" id="KW-0995">Kinetochore</keyword>
<evidence type="ECO:0000256" key="2">
    <source>
        <dbReference type="ARBA" id="ARBA00004186"/>
    </source>
</evidence>
<evidence type="ECO:0000313" key="17">
    <source>
        <dbReference type="EMBL" id="KAF8482672.1"/>
    </source>
</evidence>
<dbReference type="GO" id="GO:0042729">
    <property type="term" value="C:DASH complex"/>
    <property type="evidence" value="ECO:0007669"/>
    <property type="project" value="InterPro"/>
</dbReference>
<dbReference type="Proteomes" id="UP000759537">
    <property type="component" value="Unassembled WGS sequence"/>
</dbReference>
<keyword evidence="14" id="KW-0131">Cell cycle</keyword>
<evidence type="ECO:0000256" key="4">
    <source>
        <dbReference type="ARBA" id="ARBA00009754"/>
    </source>
</evidence>
<evidence type="ECO:0000256" key="12">
    <source>
        <dbReference type="ARBA" id="ARBA00023212"/>
    </source>
</evidence>
<dbReference type="Pfam" id="PF08650">
    <property type="entry name" value="DASH_Dad4"/>
    <property type="match status" value="1"/>
</dbReference>
<dbReference type="GO" id="GO:0005874">
    <property type="term" value="C:microtubule"/>
    <property type="evidence" value="ECO:0007669"/>
    <property type="project" value="UniProtKB-KW"/>
</dbReference>
<accession>A0A9P5MZU6</accession>
<protein>
    <recommendedName>
        <fullName evidence="5">DASH complex subunit DAD4</fullName>
    </recommendedName>
    <alternativeName>
        <fullName evidence="16">Outer kinetochore protein DAD4</fullName>
    </alternativeName>
</protein>
<name>A0A9P5MZU6_9AGAM</name>
<reference evidence="17" key="2">
    <citation type="journal article" date="2020" name="Nat. Commun.">
        <title>Large-scale genome sequencing of mycorrhizal fungi provides insights into the early evolution of symbiotic traits.</title>
        <authorList>
            <person name="Miyauchi S."/>
            <person name="Kiss E."/>
            <person name="Kuo A."/>
            <person name="Drula E."/>
            <person name="Kohler A."/>
            <person name="Sanchez-Garcia M."/>
            <person name="Morin E."/>
            <person name="Andreopoulos B."/>
            <person name="Barry K.W."/>
            <person name="Bonito G."/>
            <person name="Buee M."/>
            <person name="Carver A."/>
            <person name="Chen C."/>
            <person name="Cichocki N."/>
            <person name="Clum A."/>
            <person name="Culley D."/>
            <person name="Crous P.W."/>
            <person name="Fauchery L."/>
            <person name="Girlanda M."/>
            <person name="Hayes R.D."/>
            <person name="Keri Z."/>
            <person name="LaButti K."/>
            <person name="Lipzen A."/>
            <person name="Lombard V."/>
            <person name="Magnuson J."/>
            <person name="Maillard F."/>
            <person name="Murat C."/>
            <person name="Nolan M."/>
            <person name="Ohm R.A."/>
            <person name="Pangilinan J."/>
            <person name="Pereira M.F."/>
            <person name="Perotto S."/>
            <person name="Peter M."/>
            <person name="Pfister S."/>
            <person name="Riley R."/>
            <person name="Sitrit Y."/>
            <person name="Stielow J.B."/>
            <person name="Szollosi G."/>
            <person name="Zifcakova L."/>
            <person name="Stursova M."/>
            <person name="Spatafora J.W."/>
            <person name="Tedersoo L."/>
            <person name="Vaario L.M."/>
            <person name="Yamada A."/>
            <person name="Yan M."/>
            <person name="Wang P."/>
            <person name="Xu J."/>
            <person name="Bruns T."/>
            <person name="Baldrian P."/>
            <person name="Vilgalys R."/>
            <person name="Dunand C."/>
            <person name="Henrissat B."/>
            <person name="Grigoriev I.V."/>
            <person name="Hibbett D."/>
            <person name="Nagy L.G."/>
            <person name="Martin F.M."/>
        </authorList>
    </citation>
    <scope>NUCLEOTIDE SEQUENCE</scope>
    <source>
        <strain evidence="17">Prilba</strain>
    </source>
</reference>
<dbReference type="GO" id="GO:0008608">
    <property type="term" value="P:attachment of spindle microtubules to kinetochore"/>
    <property type="evidence" value="ECO:0007669"/>
    <property type="project" value="InterPro"/>
</dbReference>
<keyword evidence="15" id="KW-0137">Centromere</keyword>
<keyword evidence="10" id="KW-0498">Mitosis</keyword>
<evidence type="ECO:0000256" key="13">
    <source>
        <dbReference type="ARBA" id="ARBA00023242"/>
    </source>
</evidence>
<comment type="caution">
    <text evidence="17">The sequence shown here is derived from an EMBL/GenBank/DDBJ whole genome shotgun (WGS) entry which is preliminary data.</text>
</comment>
<keyword evidence="7" id="KW-0963">Cytoplasm</keyword>
<evidence type="ECO:0000256" key="8">
    <source>
        <dbReference type="ARBA" id="ARBA00022618"/>
    </source>
</evidence>
<dbReference type="AlphaFoldDB" id="A0A9P5MZU6"/>
<evidence type="ECO:0000256" key="10">
    <source>
        <dbReference type="ARBA" id="ARBA00022776"/>
    </source>
</evidence>
<sequence>MENPHAERQAVLLERIVKNADNCTELVLELNHCIEEIVRANACIKTAADLETKYRKNVQYNLEATLATDSEPHQASERG</sequence>
<keyword evidence="12" id="KW-0206">Cytoskeleton</keyword>
<evidence type="ECO:0000256" key="16">
    <source>
        <dbReference type="ARBA" id="ARBA00030569"/>
    </source>
</evidence>
<dbReference type="GO" id="GO:0072686">
    <property type="term" value="C:mitotic spindle"/>
    <property type="evidence" value="ECO:0007669"/>
    <property type="project" value="InterPro"/>
</dbReference>
<keyword evidence="13" id="KW-0539">Nucleus</keyword>
<evidence type="ECO:0000256" key="15">
    <source>
        <dbReference type="ARBA" id="ARBA00023328"/>
    </source>
</evidence>
<evidence type="ECO:0000256" key="11">
    <source>
        <dbReference type="ARBA" id="ARBA00022838"/>
    </source>
</evidence>
<evidence type="ECO:0000256" key="9">
    <source>
        <dbReference type="ARBA" id="ARBA00022701"/>
    </source>
</evidence>
<gene>
    <name evidence="17" type="ORF">DFH94DRAFT_728877</name>
</gene>
<evidence type="ECO:0000256" key="3">
    <source>
        <dbReference type="ARBA" id="ARBA00004629"/>
    </source>
</evidence>
<keyword evidence="9" id="KW-0493">Microtubule</keyword>
<dbReference type="EMBL" id="WHVB01000005">
    <property type="protein sequence ID" value="KAF8482672.1"/>
    <property type="molecule type" value="Genomic_DNA"/>
</dbReference>
<proteinExistence type="inferred from homology"/>
<evidence type="ECO:0000313" key="18">
    <source>
        <dbReference type="Proteomes" id="UP000759537"/>
    </source>
</evidence>
<evidence type="ECO:0000256" key="1">
    <source>
        <dbReference type="ARBA" id="ARBA00004123"/>
    </source>
</evidence>
<evidence type="ECO:0000256" key="7">
    <source>
        <dbReference type="ARBA" id="ARBA00022490"/>
    </source>
</evidence>
<evidence type="ECO:0000256" key="6">
    <source>
        <dbReference type="ARBA" id="ARBA00022454"/>
    </source>
</evidence>
<evidence type="ECO:0000256" key="14">
    <source>
        <dbReference type="ARBA" id="ARBA00023306"/>
    </source>
</evidence>
<dbReference type="OrthoDB" id="5516652at2759"/>
<comment type="subcellular location">
    <subcellularLocation>
        <location evidence="3">Chromosome</location>
        <location evidence="3">Centromere</location>
        <location evidence="3">Kinetochore</location>
    </subcellularLocation>
    <subcellularLocation>
        <location evidence="2">Cytoplasm</location>
        <location evidence="2">Cytoskeleton</location>
        <location evidence="2">Spindle</location>
    </subcellularLocation>
    <subcellularLocation>
        <location evidence="1">Nucleus</location>
    </subcellularLocation>
</comment>
<dbReference type="PANTHER" id="PTHR28222">
    <property type="entry name" value="DASH COMPLEX SUBUNIT DAD4"/>
    <property type="match status" value="1"/>
</dbReference>
<comment type="similarity">
    <text evidence="4">Belongs to the DASH complex DAD4 family.</text>
</comment>